<keyword evidence="1" id="KW-1133">Transmembrane helix</keyword>
<organism evidence="3 4">
    <name type="scientific">Candidatus Gottesmanbacteria bacterium RIFCSPLOWO2_02_FULL_38_8</name>
    <dbReference type="NCBI Taxonomy" id="1798397"/>
    <lineage>
        <taxon>Bacteria</taxon>
        <taxon>Candidatus Gottesmaniibacteriota</taxon>
    </lineage>
</organism>
<keyword evidence="1" id="KW-0812">Transmembrane</keyword>
<keyword evidence="2" id="KW-0732">Signal</keyword>
<evidence type="ECO:0000313" key="4">
    <source>
        <dbReference type="Proteomes" id="UP000179209"/>
    </source>
</evidence>
<gene>
    <name evidence="3" type="ORF">A3I51_02830</name>
</gene>
<protein>
    <submittedName>
        <fullName evidence="3">Uncharacterized protein</fullName>
    </submittedName>
</protein>
<feature type="signal peptide" evidence="2">
    <location>
        <begin position="1"/>
        <end position="25"/>
    </location>
</feature>
<keyword evidence="1" id="KW-0472">Membrane</keyword>
<feature type="chain" id="PRO_5009523034" evidence="2">
    <location>
        <begin position="26"/>
        <end position="274"/>
    </location>
</feature>
<dbReference type="EMBL" id="MFKA01000078">
    <property type="protein sequence ID" value="OGG31091.1"/>
    <property type="molecule type" value="Genomic_DNA"/>
</dbReference>
<accession>A0A1F6B2D6</accession>
<feature type="transmembrane region" description="Helical" evidence="1">
    <location>
        <begin position="204"/>
        <end position="225"/>
    </location>
</feature>
<reference evidence="3 4" key="1">
    <citation type="journal article" date="2016" name="Nat. Commun.">
        <title>Thousands of microbial genomes shed light on interconnected biogeochemical processes in an aquifer system.</title>
        <authorList>
            <person name="Anantharaman K."/>
            <person name="Brown C.T."/>
            <person name="Hug L.A."/>
            <person name="Sharon I."/>
            <person name="Castelle C.J."/>
            <person name="Probst A.J."/>
            <person name="Thomas B.C."/>
            <person name="Singh A."/>
            <person name="Wilkins M.J."/>
            <person name="Karaoz U."/>
            <person name="Brodie E.L."/>
            <person name="Williams K.H."/>
            <person name="Hubbard S.S."/>
            <person name="Banfield J.F."/>
        </authorList>
    </citation>
    <scope>NUCLEOTIDE SEQUENCE [LARGE SCALE GENOMIC DNA]</scope>
</reference>
<name>A0A1F6B2D6_9BACT</name>
<proteinExistence type="predicted"/>
<evidence type="ECO:0000313" key="3">
    <source>
        <dbReference type="EMBL" id="OGG31091.1"/>
    </source>
</evidence>
<evidence type="ECO:0000256" key="1">
    <source>
        <dbReference type="SAM" id="Phobius"/>
    </source>
</evidence>
<sequence>MSKNNKFLLLLLITLFLSVPASLFAQPPNFSIATTFQIPDKDLEDGDIISLDREKNQMVRSRIPYDEQTYGVYVKYPKIVYHNSNSVFPIAKTGEISVNVTTINGPIKVGDYVSSSEIPGKGQKASEFTGYMLGVALASFGEKDGIELVYKDKKLRSGQVIVAVGIGPASPALIKAAGGFFGTFRSISSSFLSNIATSRQAEKIFRYFLAASVAIISILVSLFFFGKNVTKGIEMIGRNPLAKVPIQSMILVNVLIIAVIALGGIILSLIILSL</sequence>
<evidence type="ECO:0000256" key="2">
    <source>
        <dbReference type="SAM" id="SignalP"/>
    </source>
</evidence>
<dbReference type="Proteomes" id="UP000179209">
    <property type="component" value="Unassembled WGS sequence"/>
</dbReference>
<dbReference type="AlphaFoldDB" id="A0A1F6B2D6"/>
<feature type="transmembrane region" description="Helical" evidence="1">
    <location>
        <begin position="246"/>
        <end position="272"/>
    </location>
</feature>
<comment type="caution">
    <text evidence="3">The sequence shown here is derived from an EMBL/GenBank/DDBJ whole genome shotgun (WGS) entry which is preliminary data.</text>
</comment>